<comment type="similarity">
    <text evidence="1">Belongs to the ketopantoate reductase family.</text>
</comment>
<evidence type="ECO:0000313" key="7">
    <source>
        <dbReference type="EMBL" id="KAK2629695.1"/>
    </source>
</evidence>
<keyword evidence="8" id="KW-1185">Reference proteome</keyword>
<dbReference type="PANTHER" id="PTHR43765:SF2">
    <property type="entry name" value="2-DEHYDROPANTOATE 2-REDUCTASE"/>
    <property type="match status" value="1"/>
</dbReference>
<feature type="compositionally biased region" description="Polar residues" evidence="4">
    <location>
        <begin position="77"/>
        <end position="91"/>
    </location>
</feature>
<dbReference type="InterPro" id="IPR050838">
    <property type="entry name" value="Ketopantoate_reductase"/>
</dbReference>
<dbReference type="GO" id="GO:0005739">
    <property type="term" value="C:mitochondrion"/>
    <property type="evidence" value="ECO:0007669"/>
    <property type="project" value="TreeGrafter"/>
</dbReference>
<dbReference type="InterPro" id="IPR036291">
    <property type="entry name" value="NAD(P)-bd_dom_sf"/>
</dbReference>
<evidence type="ECO:0000259" key="5">
    <source>
        <dbReference type="Pfam" id="PF02558"/>
    </source>
</evidence>
<dbReference type="Pfam" id="PF02558">
    <property type="entry name" value="ApbA"/>
    <property type="match status" value="1"/>
</dbReference>
<dbReference type="Gene3D" id="1.10.1040.10">
    <property type="entry name" value="N-(1-d-carboxylethyl)-l-norvaline Dehydrogenase, domain 2"/>
    <property type="match status" value="1"/>
</dbReference>
<feature type="domain" description="Ketopantoate reductase C-terminal" evidence="6">
    <location>
        <begin position="466"/>
        <end position="593"/>
    </location>
</feature>
<keyword evidence="3" id="KW-0560">Oxidoreductase</keyword>
<gene>
    <name evidence="7" type="ORF">QTJ16_000515</name>
</gene>
<accession>A0AAD9T5G0</accession>
<dbReference type="PANTHER" id="PTHR43765">
    <property type="entry name" value="2-DEHYDROPANTOATE 2-REDUCTASE-RELATED"/>
    <property type="match status" value="1"/>
</dbReference>
<name>A0AAD9T5G0_9HELO</name>
<evidence type="ECO:0000313" key="8">
    <source>
        <dbReference type="Proteomes" id="UP001285354"/>
    </source>
</evidence>
<dbReference type="Gene3D" id="3.40.50.720">
    <property type="entry name" value="NAD(P)-binding Rossmann-like Domain"/>
    <property type="match status" value="1"/>
</dbReference>
<proteinExistence type="inferred from homology"/>
<evidence type="ECO:0000259" key="6">
    <source>
        <dbReference type="Pfam" id="PF08546"/>
    </source>
</evidence>
<dbReference type="Proteomes" id="UP001285354">
    <property type="component" value="Unassembled WGS sequence"/>
</dbReference>
<dbReference type="GO" id="GO:0050661">
    <property type="term" value="F:NADP binding"/>
    <property type="evidence" value="ECO:0007669"/>
    <property type="project" value="TreeGrafter"/>
</dbReference>
<comment type="caution">
    <text evidence="7">The sequence shown here is derived from an EMBL/GenBank/DDBJ whole genome shotgun (WGS) entry which is preliminary data.</text>
</comment>
<feature type="compositionally biased region" description="Basic and acidic residues" evidence="4">
    <location>
        <begin position="53"/>
        <end position="67"/>
    </location>
</feature>
<dbReference type="Pfam" id="PF08546">
    <property type="entry name" value="ApbA_C"/>
    <property type="match status" value="1"/>
</dbReference>
<dbReference type="InterPro" id="IPR013332">
    <property type="entry name" value="KPR_N"/>
</dbReference>
<evidence type="ECO:0000256" key="1">
    <source>
        <dbReference type="ARBA" id="ARBA00007870"/>
    </source>
</evidence>
<evidence type="ECO:0000256" key="4">
    <source>
        <dbReference type="SAM" id="MobiDB-lite"/>
    </source>
</evidence>
<reference evidence="7" key="1">
    <citation type="submission" date="2023-06" db="EMBL/GenBank/DDBJ databases">
        <title>Draft genome of Marssonina rosae.</title>
        <authorList>
            <person name="Cheng Q."/>
        </authorList>
    </citation>
    <scope>NUCLEOTIDE SEQUENCE</scope>
    <source>
        <strain evidence="7">R4</strain>
    </source>
</reference>
<evidence type="ECO:0000256" key="3">
    <source>
        <dbReference type="ARBA" id="ARBA00023002"/>
    </source>
</evidence>
<dbReference type="SUPFAM" id="SSF48179">
    <property type="entry name" value="6-phosphogluconate dehydrogenase C-terminal domain-like"/>
    <property type="match status" value="1"/>
</dbReference>
<dbReference type="EMBL" id="JAUBYV010000001">
    <property type="protein sequence ID" value="KAK2629695.1"/>
    <property type="molecule type" value="Genomic_DNA"/>
</dbReference>
<feature type="domain" description="Ketopantoate reductase N-terminal" evidence="5">
    <location>
        <begin position="232"/>
        <end position="395"/>
    </location>
</feature>
<sequence>MHILGIARDFERSQSSTATGRRPYHTAKGLPPSGDHQSSAKQEPSQALEEEDSKSHHTEPDVEAQKEECEEAEINETQGEASSTPAGSGSKQQEEGSFWDSDPEQHLPTNPDGTPAEIERFHPDLYQFMAPRLPWGRQTERGPDTQQALDKAEETPVQPAWQEFQDEPESCDDWQSLVELEEEAVKTSDDLELMKAMRLINSSRGKAYGSWRAYVESLAKPDADTQPLNPTIHMLGLGSAGKYIAHCIAALPHAPPVTLLMHRPLMMQHWHDEGAAIHVIKGNKIHTQTNFHIESSAEFSRQDPYQQFPGFGPNLEHTAEPPNYPIDTVIVTTQTYKTVSALNSIKHRLRHTSTILFVNDGLGLAELVNEKVFPDPYFRPTYILGNMTHALESTERNFTLIEKNPGKLECSKLPQQFVSKVGRSSAQLRKYDYSWTAGASHLVGTLARTPELSTSTLGHKSFYVSQLQTLVAGAVIGPLSVVFDATNDYLLYNYNASLAMKSLLQEISRLVCSLPELQSLPQIHDAFSPKKLEAVIVSKINKSGKNFSAMLKATRAGDRTDIMFYNGYLDRRSKQLGIDMPRNEMLLQLVRGKGAAQSRAMNNYIPFEDD</sequence>
<feature type="compositionally biased region" description="Polar residues" evidence="4">
    <location>
        <begin position="35"/>
        <end position="45"/>
    </location>
</feature>
<organism evidence="7 8">
    <name type="scientific">Diplocarpon rosae</name>
    <dbReference type="NCBI Taxonomy" id="946125"/>
    <lineage>
        <taxon>Eukaryota</taxon>
        <taxon>Fungi</taxon>
        <taxon>Dikarya</taxon>
        <taxon>Ascomycota</taxon>
        <taxon>Pezizomycotina</taxon>
        <taxon>Leotiomycetes</taxon>
        <taxon>Helotiales</taxon>
        <taxon>Drepanopezizaceae</taxon>
        <taxon>Diplocarpon</taxon>
    </lineage>
</organism>
<keyword evidence="2" id="KW-0521">NADP</keyword>
<feature type="region of interest" description="Disordered" evidence="4">
    <location>
        <begin position="1"/>
        <end position="118"/>
    </location>
</feature>
<dbReference type="InterPro" id="IPR013752">
    <property type="entry name" value="KPA_reductase"/>
</dbReference>
<dbReference type="InterPro" id="IPR008927">
    <property type="entry name" value="6-PGluconate_DH-like_C_sf"/>
</dbReference>
<evidence type="ECO:0008006" key="9">
    <source>
        <dbReference type="Google" id="ProtNLM"/>
    </source>
</evidence>
<protein>
    <recommendedName>
        <fullName evidence="9">2-dehydropantoate 2-reductase</fullName>
    </recommendedName>
</protein>
<dbReference type="InterPro" id="IPR013328">
    <property type="entry name" value="6PGD_dom2"/>
</dbReference>
<dbReference type="GO" id="GO:0008677">
    <property type="term" value="F:2-dehydropantoate 2-reductase activity"/>
    <property type="evidence" value="ECO:0007669"/>
    <property type="project" value="TreeGrafter"/>
</dbReference>
<evidence type="ECO:0000256" key="2">
    <source>
        <dbReference type="ARBA" id="ARBA00022857"/>
    </source>
</evidence>
<dbReference type="AlphaFoldDB" id="A0AAD9T5G0"/>
<dbReference type="SUPFAM" id="SSF51735">
    <property type="entry name" value="NAD(P)-binding Rossmann-fold domains"/>
    <property type="match status" value="1"/>
</dbReference>